<dbReference type="RefSeq" id="WP_201430984.1">
    <property type="nucleotide sequence ID" value="NZ_JAEQBW010000003.1"/>
</dbReference>
<dbReference type="SUPFAM" id="SSF56801">
    <property type="entry name" value="Acetyl-CoA synthetase-like"/>
    <property type="match status" value="1"/>
</dbReference>
<sequence length="436" mass="49266">MKNYFTYSDHPVLVSKPHQNLQTGKLQELFVYLNSFSPFYKKIFEEKGIGLNQIREISDIRELPFTEKDDFCLGESFYCVPEEKVVDIVNTSGTTGEPVDIILTDSDLERLAVNEYMALTCAGVSSLDKIQIMVTMDQRFMAGVAYFLGVKKIGASMIRTGIAPIASQLNDLLRLKPTVLIAVPSYVVRLIEYAQERNIDLNKSSVKKIIAIGESIRNDDFSFNNLGKKIVKNWGVDLFSSYGASEIATAFTECSAQQGGHAPTDLVHIESVDELNRQVEPGQIGELVVTTFGVEGMPLLRYKTGDLCRVYYDRCSCGRTSPRIGPILGRKNQMIKYKGTKIYPASVIDAIHSLDTIKDYFIELSSNEYGLDLLTIYLTGMREPSDLNIDEIRTYIKSKIRVSPLVIVEHLENIMKRQRIPLKRKNIKFQDIRKSH</sequence>
<dbReference type="PANTHER" id="PTHR43845:SF1">
    <property type="entry name" value="BLR5969 PROTEIN"/>
    <property type="match status" value="1"/>
</dbReference>
<name>A0A935C7Z6_9BACT</name>
<proteinExistence type="predicted"/>
<evidence type="ECO:0000313" key="3">
    <source>
        <dbReference type="Proteomes" id="UP000611723"/>
    </source>
</evidence>
<dbReference type="AlphaFoldDB" id="A0A935C7Z6"/>
<protein>
    <submittedName>
        <fullName evidence="2">AMP-binding protein</fullName>
    </submittedName>
</protein>
<dbReference type="EMBL" id="JAEQBW010000003">
    <property type="protein sequence ID" value="MBK6265316.1"/>
    <property type="molecule type" value="Genomic_DNA"/>
</dbReference>
<evidence type="ECO:0000259" key="1">
    <source>
        <dbReference type="Pfam" id="PF00501"/>
    </source>
</evidence>
<keyword evidence="3" id="KW-1185">Reference proteome</keyword>
<dbReference type="Pfam" id="PF00501">
    <property type="entry name" value="AMP-binding"/>
    <property type="match status" value="1"/>
</dbReference>
<comment type="caution">
    <text evidence="2">The sequence shown here is derived from an EMBL/GenBank/DDBJ whole genome shotgun (WGS) entry which is preliminary data.</text>
</comment>
<feature type="domain" description="AMP-dependent synthetase/ligase" evidence="1">
    <location>
        <begin position="80"/>
        <end position="291"/>
    </location>
</feature>
<dbReference type="PANTHER" id="PTHR43845">
    <property type="entry name" value="BLR5969 PROTEIN"/>
    <property type="match status" value="1"/>
</dbReference>
<accession>A0A935C7Z6</accession>
<gene>
    <name evidence="2" type="ORF">JKA74_09710</name>
</gene>
<organism evidence="2 3">
    <name type="scientific">Marivirga aurantiaca</name>
    <dbReference type="NCBI Taxonomy" id="2802615"/>
    <lineage>
        <taxon>Bacteria</taxon>
        <taxon>Pseudomonadati</taxon>
        <taxon>Bacteroidota</taxon>
        <taxon>Cytophagia</taxon>
        <taxon>Cytophagales</taxon>
        <taxon>Marivirgaceae</taxon>
        <taxon>Marivirga</taxon>
    </lineage>
</organism>
<dbReference type="Proteomes" id="UP000611723">
    <property type="component" value="Unassembled WGS sequence"/>
</dbReference>
<reference evidence="2" key="1">
    <citation type="submission" date="2021-01" db="EMBL/GenBank/DDBJ databases">
        <title>Marivirga aurantiaca sp. nov., isolated from intertidal surface sediments.</title>
        <authorList>
            <person name="Zhang M."/>
        </authorList>
    </citation>
    <scope>NUCLEOTIDE SEQUENCE</scope>
    <source>
        <strain evidence="2">S37H4</strain>
    </source>
</reference>
<dbReference type="InterPro" id="IPR000873">
    <property type="entry name" value="AMP-dep_synth/lig_dom"/>
</dbReference>
<dbReference type="Gene3D" id="3.40.50.12780">
    <property type="entry name" value="N-terminal domain of ligase-like"/>
    <property type="match status" value="1"/>
</dbReference>
<evidence type="ECO:0000313" key="2">
    <source>
        <dbReference type="EMBL" id="MBK6265316.1"/>
    </source>
</evidence>
<dbReference type="InterPro" id="IPR042099">
    <property type="entry name" value="ANL_N_sf"/>
</dbReference>